<proteinExistence type="predicted"/>
<gene>
    <name evidence="1" type="ORF">T191209_007</name>
</gene>
<evidence type="ECO:0000313" key="2">
    <source>
        <dbReference type="Proteomes" id="UP000202158"/>
    </source>
</evidence>
<accession>A0A1D8KRS8</accession>
<sequence>MFQRKRINYDDGNGTNYYGLNVPNNKVAVENNKARIYIAMPQNLQTAYQPTYRKVDMGVMGMAMAEGLSSSDLDGVVTALQTAASSALPEFATGALAQVAQGAAQMLGLAGNADANALQALTQGKVFNPYSEQLFSNMQFRTHNFSFKMFARSERESQEINNIIKYLKQGSLPIYGDSDEGKPARFFEVPDKFDIKFVRLSPDGKTLSDSEDLHYKIHTSVCTGIDVNYTPDGQYNAIKNNNLGTGDDKPLQVPVVNINCRFTETQLVTQQQIKEGF</sequence>
<reference evidence="1 2" key="1">
    <citation type="journal article" date="2016" name="Virology">
        <title>The genomic content and context of auxiliary metabolic genes in marine cyanomyoviruses.</title>
        <authorList>
            <person name="Crummett L.T."/>
            <person name="Puxty R.J."/>
            <person name="Weihe C."/>
            <person name="Marston M.F."/>
            <person name="Martiny J.B."/>
        </authorList>
    </citation>
    <scope>NUCLEOTIDE SEQUENCE [LARGE SCALE GENOMIC DNA]</scope>
    <source>
        <strain evidence="1">1209TA19</strain>
    </source>
</reference>
<evidence type="ECO:0000313" key="1">
    <source>
        <dbReference type="EMBL" id="AOV61267.1"/>
    </source>
</evidence>
<name>A0A1D8KRS8_9CAUD</name>
<dbReference type="GeneID" id="30306077"/>
<protein>
    <submittedName>
        <fullName evidence="1">Baseplate tail tube cap</fullName>
    </submittedName>
</protein>
<dbReference type="RefSeq" id="YP_009320919.1">
    <property type="nucleotide sequence ID" value="NC_031903.1"/>
</dbReference>
<dbReference type="EMBL" id="KU686209">
    <property type="protein sequence ID" value="AOV61267.1"/>
    <property type="molecule type" value="Genomic_DNA"/>
</dbReference>
<dbReference type="KEGG" id="vg:30306077"/>
<dbReference type="Proteomes" id="UP000202158">
    <property type="component" value="Segment"/>
</dbReference>
<organism evidence="1 2">
    <name type="scientific">Synechococcus phage S-CAM22</name>
    <dbReference type="NCBI Taxonomy" id="1883365"/>
    <lineage>
        <taxon>Viruses</taxon>
        <taxon>Duplodnaviria</taxon>
        <taxon>Heunggongvirae</taxon>
        <taxon>Uroviricota</taxon>
        <taxon>Caudoviricetes</taxon>
        <taxon>Pantevenvirales</taxon>
        <taxon>Kyanoviridae</taxon>
        <taxon>Alisovirus</taxon>
        <taxon>Alisovirus socal22</taxon>
    </lineage>
</organism>
<dbReference type="OrthoDB" id="18616at10239"/>